<feature type="non-terminal residue" evidence="1">
    <location>
        <position position="27"/>
    </location>
</feature>
<dbReference type="EMBL" id="CACVAR010000226">
    <property type="protein sequence ID" value="CAA6813246.1"/>
    <property type="molecule type" value="Genomic_DNA"/>
</dbReference>
<sequence length="27" mass="3368">MYQREFENLLRTTPPRAMLFFGENDYQ</sequence>
<protein>
    <submittedName>
        <fullName evidence="1">Uncharacterized protein</fullName>
    </submittedName>
</protein>
<gene>
    <name evidence="1" type="ORF">HELGO_WM42642</name>
</gene>
<name>A0A6S6TA78_9BACT</name>
<accession>A0A6S6TA78</accession>
<evidence type="ECO:0000313" key="1">
    <source>
        <dbReference type="EMBL" id="CAA6813246.1"/>
    </source>
</evidence>
<organism evidence="1">
    <name type="scientific">uncultured Sulfurovum sp</name>
    <dbReference type="NCBI Taxonomy" id="269237"/>
    <lineage>
        <taxon>Bacteria</taxon>
        <taxon>Pseudomonadati</taxon>
        <taxon>Campylobacterota</taxon>
        <taxon>Epsilonproteobacteria</taxon>
        <taxon>Campylobacterales</taxon>
        <taxon>Sulfurovaceae</taxon>
        <taxon>Sulfurovum</taxon>
        <taxon>environmental samples</taxon>
    </lineage>
</organism>
<proteinExistence type="predicted"/>
<reference evidence="1" key="1">
    <citation type="submission" date="2020-01" db="EMBL/GenBank/DDBJ databases">
        <authorList>
            <person name="Meier V. D."/>
            <person name="Meier V D."/>
        </authorList>
    </citation>
    <scope>NUCLEOTIDE SEQUENCE</scope>
    <source>
        <strain evidence="1">HLG_WM_MAG_03</strain>
    </source>
</reference>
<dbReference type="AlphaFoldDB" id="A0A6S6TA78"/>